<dbReference type="AlphaFoldDB" id="B0C3L8"/>
<dbReference type="HOGENOM" id="CLU_3148201_0_0_3"/>
<dbReference type="STRING" id="329726.AM1_4881"/>
<reference evidence="1 2" key="1">
    <citation type="journal article" date="2008" name="Proc. Natl. Acad. Sci. U.S.A.">
        <title>Niche adaptation and genome expansion in the chlorophyll d-producing cyanobacterium Acaryochloris marina.</title>
        <authorList>
            <person name="Swingley W.D."/>
            <person name="Chen M."/>
            <person name="Cheung P.C."/>
            <person name="Conrad A.L."/>
            <person name="Dejesa L.C."/>
            <person name="Hao J."/>
            <person name="Honchak B.M."/>
            <person name="Karbach L.E."/>
            <person name="Kurdoglu A."/>
            <person name="Lahiri S."/>
            <person name="Mastrian S.D."/>
            <person name="Miyashita H."/>
            <person name="Page L."/>
            <person name="Ramakrishna P."/>
            <person name="Satoh S."/>
            <person name="Sattley W.M."/>
            <person name="Shimada Y."/>
            <person name="Taylor H.L."/>
            <person name="Tomo T."/>
            <person name="Tsuchiya T."/>
            <person name="Wang Z.T."/>
            <person name="Raymond J."/>
            <person name="Mimuro M."/>
            <person name="Blankenship R.E."/>
            <person name="Touchman J.W."/>
        </authorList>
    </citation>
    <scope>NUCLEOTIDE SEQUENCE [LARGE SCALE GENOMIC DNA]</scope>
    <source>
        <strain evidence="2">MBIC 11017</strain>
    </source>
</reference>
<dbReference type="Proteomes" id="UP000000268">
    <property type="component" value="Chromosome"/>
</dbReference>
<gene>
    <name evidence="1" type="ordered locus">AM1_4881</name>
</gene>
<name>B0C3L8_ACAM1</name>
<organism evidence="1 2">
    <name type="scientific">Acaryochloris marina (strain MBIC 11017)</name>
    <dbReference type="NCBI Taxonomy" id="329726"/>
    <lineage>
        <taxon>Bacteria</taxon>
        <taxon>Bacillati</taxon>
        <taxon>Cyanobacteriota</taxon>
        <taxon>Cyanophyceae</taxon>
        <taxon>Acaryochloridales</taxon>
        <taxon>Acaryochloridaceae</taxon>
        <taxon>Acaryochloris</taxon>
    </lineage>
</organism>
<evidence type="ECO:0000313" key="1">
    <source>
        <dbReference type="EMBL" id="ABW29852.1"/>
    </source>
</evidence>
<proteinExistence type="predicted"/>
<accession>B0C3L8</accession>
<evidence type="ECO:0000313" key="2">
    <source>
        <dbReference type="Proteomes" id="UP000000268"/>
    </source>
</evidence>
<protein>
    <submittedName>
        <fullName evidence="1">Uncharacterized protein</fullName>
    </submittedName>
</protein>
<sequence>MLKAGLPPNQYITLSMSVFWPFLGEVMNSLELLSALSTLKPNQRSFRI</sequence>
<keyword evidence="2" id="KW-1185">Reference proteome</keyword>
<dbReference type="EMBL" id="CP000828">
    <property type="protein sequence ID" value="ABW29852.1"/>
    <property type="molecule type" value="Genomic_DNA"/>
</dbReference>
<dbReference type="KEGG" id="amr:AM1_4881"/>